<feature type="transmembrane region" description="Helical" evidence="2">
    <location>
        <begin position="202"/>
        <end position="223"/>
    </location>
</feature>
<feature type="transmembrane region" description="Helical" evidence="2">
    <location>
        <begin position="446"/>
        <end position="462"/>
    </location>
</feature>
<feature type="transmembrane region" description="Helical" evidence="2">
    <location>
        <begin position="745"/>
        <end position="762"/>
    </location>
</feature>
<comment type="caution">
    <text evidence="3">The sequence shown here is derived from an EMBL/GenBank/DDBJ whole genome shotgun (WGS) entry which is preliminary data.</text>
</comment>
<reference evidence="4" key="1">
    <citation type="submission" date="2018-08" db="EMBL/GenBank/DDBJ databases">
        <authorList>
            <person name="Liu Z.-W."/>
            <person name="Du Z.-J."/>
        </authorList>
    </citation>
    <scope>NUCLEOTIDE SEQUENCE [LARGE SCALE GENOMIC DNA]</scope>
    <source>
        <strain evidence="4">H4X</strain>
    </source>
</reference>
<feature type="transmembrane region" description="Helical" evidence="2">
    <location>
        <begin position="678"/>
        <end position="700"/>
    </location>
</feature>
<feature type="transmembrane region" description="Helical" evidence="2">
    <location>
        <begin position="333"/>
        <end position="355"/>
    </location>
</feature>
<feature type="transmembrane region" description="Helical" evidence="2">
    <location>
        <begin position="422"/>
        <end position="440"/>
    </location>
</feature>
<feature type="transmembrane region" description="Helical" evidence="2">
    <location>
        <begin position="774"/>
        <end position="791"/>
    </location>
</feature>
<feature type="transmembrane region" description="Helical" evidence="2">
    <location>
        <begin position="507"/>
        <end position="525"/>
    </location>
</feature>
<dbReference type="Pfam" id="PF10101">
    <property type="entry name" value="DUF2339"/>
    <property type="match status" value="1"/>
</dbReference>
<feature type="region of interest" description="Disordered" evidence="1">
    <location>
        <begin position="47"/>
        <end position="98"/>
    </location>
</feature>
<dbReference type="Proteomes" id="UP000256708">
    <property type="component" value="Unassembled WGS sequence"/>
</dbReference>
<name>A0A3D8L6Y9_9BACT</name>
<sequence length="817" mass="90641">MELALLLLLIVLVLWLSNLLSEKLKQSSIDIRQLSDEVQRLREQLEKQARTSTPVGPPAATVAPAPPQQQETKVPLAPPVPGPEPKPPVAPAPTPLREPAPQRIPVPAPEPQYIAAFTPTAEPVESKGIFSSFRDNLDWEKFIGENLINKLGIAILVLGIGFFVKYAIDQEWINEVGRVAIGILAGGALLGVAHRLRKDYQAFSSVLVGGGMAVLYFTVAIAFHEYQLFSQTVTFLLMVGITGFTIFMSIAYNRIELAVLALVGGFASPFMVSTGEGNYVVLFIFILILNLGILVLAYFKKWNLLHIIAYVFTIILYGGWLSTRVIGEPDPPYIGALVFATLFYLVFFGMNIINNIKESRRFTAPEIMMLLSNTFLYYSAGMYALANVAGGAYQGLFTAAIAVFNFVFAYLLYQRQSTDRNLVYLLIGVVLTFLSLTAPVQLEGNFITLFWALEAVLLLWLSQKSGIKLIRTASVVVLALMLFSLIIDWSIYSIPLQAPLNIVFNKVFITGIVAVMAMAATFWLLRREDDEEAPVLFSFLPVRLYRTLVAVVFALTFYVVLLLELHYQLDRFGLSFGTQSFIFGLYNYLYLLGLLLGSKRMHNARFRLAAGILATIGIITYLAVLHPITIETRNLYLLGQGETFGSFLLHYLPLVLVLAMLAVLVRQETGFRNKAGKAALWALSFVAVFIASAELEHIALLSLHEPNASIAPLLVQIRKIGFPILWGISSFVLMMIGMQHKLKTLRIISLSLFFLTLAKLFLFDIRGISEGGKIAAFICLGMLLLVVSFMYQKLKVLILEDDTNATPQEPSTDGYQA</sequence>
<dbReference type="PANTHER" id="PTHR38434:SF1">
    <property type="entry name" value="BLL2549 PROTEIN"/>
    <property type="match status" value="1"/>
</dbReference>
<feature type="transmembrane region" description="Helical" evidence="2">
    <location>
        <begin position="608"/>
        <end position="628"/>
    </location>
</feature>
<feature type="compositionally biased region" description="Pro residues" evidence="1">
    <location>
        <begin position="76"/>
        <end position="98"/>
    </location>
</feature>
<feature type="transmembrane region" description="Helical" evidence="2">
    <location>
        <begin position="235"/>
        <end position="252"/>
    </location>
</feature>
<dbReference type="PANTHER" id="PTHR38434">
    <property type="entry name" value="BLL2549 PROTEIN"/>
    <property type="match status" value="1"/>
</dbReference>
<feature type="transmembrane region" description="Helical" evidence="2">
    <location>
        <begin position="147"/>
        <end position="164"/>
    </location>
</feature>
<protein>
    <submittedName>
        <fullName evidence="3">DUF2339 domain-containing protein</fullName>
    </submittedName>
</protein>
<gene>
    <name evidence="3" type="ORF">DXT99_20695</name>
</gene>
<proteinExistence type="predicted"/>
<feature type="transmembrane region" description="Helical" evidence="2">
    <location>
        <begin position="545"/>
        <end position="567"/>
    </location>
</feature>
<feature type="transmembrane region" description="Helical" evidence="2">
    <location>
        <begin position="573"/>
        <end position="596"/>
    </location>
</feature>
<dbReference type="InterPro" id="IPR019286">
    <property type="entry name" value="DUF2339_TM"/>
</dbReference>
<feature type="transmembrane region" description="Helical" evidence="2">
    <location>
        <begin position="176"/>
        <end position="196"/>
    </location>
</feature>
<feature type="transmembrane region" description="Helical" evidence="2">
    <location>
        <begin position="392"/>
        <end position="413"/>
    </location>
</feature>
<evidence type="ECO:0000313" key="4">
    <source>
        <dbReference type="Proteomes" id="UP000256708"/>
    </source>
</evidence>
<evidence type="ECO:0000256" key="2">
    <source>
        <dbReference type="SAM" id="Phobius"/>
    </source>
</evidence>
<evidence type="ECO:0000313" key="3">
    <source>
        <dbReference type="EMBL" id="RDV13168.1"/>
    </source>
</evidence>
<feature type="transmembrane region" description="Helical" evidence="2">
    <location>
        <begin position="279"/>
        <end position="299"/>
    </location>
</feature>
<dbReference type="RefSeq" id="WP_115567497.1">
    <property type="nucleotide sequence ID" value="NZ_QRGR01000027.1"/>
</dbReference>
<feature type="transmembrane region" description="Helical" evidence="2">
    <location>
        <begin position="367"/>
        <end position="386"/>
    </location>
</feature>
<feature type="transmembrane region" description="Helical" evidence="2">
    <location>
        <begin position="304"/>
        <end position="321"/>
    </location>
</feature>
<evidence type="ECO:0000256" key="1">
    <source>
        <dbReference type="SAM" id="MobiDB-lite"/>
    </source>
</evidence>
<feature type="transmembrane region" description="Helical" evidence="2">
    <location>
        <begin position="720"/>
        <end position="738"/>
    </location>
</feature>
<feature type="transmembrane region" description="Helical" evidence="2">
    <location>
        <begin position="648"/>
        <end position="666"/>
    </location>
</feature>
<keyword evidence="4" id="KW-1185">Reference proteome</keyword>
<feature type="transmembrane region" description="Helical" evidence="2">
    <location>
        <begin position="469"/>
        <end position="487"/>
    </location>
</feature>
<dbReference type="OrthoDB" id="666059at2"/>
<keyword evidence="2" id="KW-1133">Transmembrane helix</keyword>
<keyword evidence="2" id="KW-0472">Membrane</keyword>
<accession>A0A3D8L6Y9</accession>
<dbReference type="AlphaFoldDB" id="A0A3D8L6Y9"/>
<keyword evidence="2" id="KW-0812">Transmembrane</keyword>
<organism evidence="3 4">
    <name type="scientific">Pontibacter diazotrophicus</name>
    <dbReference type="NCBI Taxonomy" id="1400979"/>
    <lineage>
        <taxon>Bacteria</taxon>
        <taxon>Pseudomonadati</taxon>
        <taxon>Bacteroidota</taxon>
        <taxon>Cytophagia</taxon>
        <taxon>Cytophagales</taxon>
        <taxon>Hymenobacteraceae</taxon>
        <taxon>Pontibacter</taxon>
    </lineage>
</organism>
<dbReference type="EMBL" id="QRGR01000027">
    <property type="protein sequence ID" value="RDV13168.1"/>
    <property type="molecule type" value="Genomic_DNA"/>
</dbReference>